<dbReference type="Gene3D" id="1.10.100.10">
    <property type="entry name" value="Insulin-like"/>
    <property type="match status" value="1"/>
</dbReference>
<organism evidence="4 5">
    <name type="scientific">Desmophyllum pertusum</name>
    <dbReference type="NCBI Taxonomy" id="174260"/>
    <lineage>
        <taxon>Eukaryota</taxon>
        <taxon>Metazoa</taxon>
        <taxon>Cnidaria</taxon>
        <taxon>Anthozoa</taxon>
        <taxon>Hexacorallia</taxon>
        <taxon>Scleractinia</taxon>
        <taxon>Caryophylliina</taxon>
        <taxon>Caryophylliidae</taxon>
        <taxon>Desmophyllum</taxon>
    </lineage>
</organism>
<evidence type="ECO:0000256" key="2">
    <source>
        <dbReference type="SAM" id="SignalP"/>
    </source>
</evidence>
<protein>
    <recommendedName>
        <fullName evidence="3">Insulin-like domain-containing protein</fullName>
    </recommendedName>
</protein>
<keyword evidence="5" id="KW-1185">Reference proteome</keyword>
<dbReference type="Pfam" id="PF00049">
    <property type="entry name" value="Insulin"/>
    <property type="match status" value="1"/>
</dbReference>
<reference evidence="4" key="1">
    <citation type="submission" date="2023-01" db="EMBL/GenBank/DDBJ databases">
        <title>Genome assembly of the deep-sea coral Lophelia pertusa.</title>
        <authorList>
            <person name="Herrera S."/>
            <person name="Cordes E."/>
        </authorList>
    </citation>
    <scope>NUCLEOTIDE SEQUENCE</scope>
    <source>
        <strain evidence="4">USNM1676648</strain>
        <tissue evidence="4">Polyp</tissue>
    </source>
</reference>
<dbReference type="SMART" id="SM00078">
    <property type="entry name" value="IlGF"/>
    <property type="match status" value="1"/>
</dbReference>
<proteinExistence type="inferred from homology"/>
<dbReference type="InterPro" id="IPR022352">
    <property type="entry name" value="Ins/IGF/rlx"/>
</dbReference>
<name>A0A9X0A5J2_9CNID</name>
<dbReference type="SUPFAM" id="SSF56994">
    <property type="entry name" value="Insulin-like"/>
    <property type="match status" value="1"/>
</dbReference>
<dbReference type="PRINTS" id="PR00276">
    <property type="entry name" value="INSULINFAMLY"/>
</dbReference>
<dbReference type="InterPro" id="IPR016179">
    <property type="entry name" value="Insulin-like"/>
</dbReference>
<gene>
    <name evidence="4" type="ORF">OS493_006454</name>
</gene>
<feature type="signal peptide" evidence="2">
    <location>
        <begin position="1"/>
        <end position="23"/>
    </location>
</feature>
<dbReference type="GO" id="GO:0005179">
    <property type="term" value="F:hormone activity"/>
    <property type="evidence" value="ECO:0007669"/>
    <property type="project" value="InterPro"/>
</dbReference>
<dbReference type="EMBL" id="MU825398">
    <property type="protein sequence ID" value="KAJ7393473.1"/>
    <property type="molecule type" value="Genomic_DNA"/>
</dbReference>
<evidence type="ECO:0000313" key="4">
    <source>
        <dbReference type="EMBL" id="KAJ7393473.1"/>
    </source>
</evidence>
<accession>A0A9X0A5J2</accession>
<feature type="domain" description="Insulin-like" evidence="3">
    <location>
        <begin position="46"/>
        <end position="123"/>
    </location>
</feature>
<feature type="chain" id="PRO_5040976587" description="Insulin-like domain-containing protein" evidence="2">
    <location>
        <begin position="24"/>
        <end position="123"/>
    </location>
</feature>
<dbReference type="Proteomes" id="UP001163046">
    <property type="component" value="Unassembled WGS sequence"/>
</dbReference>
<sequence>MNAKLGFFVFLLVLLVDFPEILGRKCGKGRKCKLHENSAIPVDFPRPLCGNSIMNAYKRICESITTAKRRRRRDMSTDLFVQTKHEAQDFLSFRRRKRSTDSTDIIEECCGEMCRTEELKEYC</sequence>
<evidence type="ECO:0000256" key="1">
    <source>
        <dbReference type="ARBA" id="ARBA00009034"/>
    </source>
</evidence>
<dbReference type="AlphaFoldDB" id="A0A9X0A5J2"/>
<comment type="caution">
    <text evidence="4">The sequence shown here is derived from an EMBL/GenBank/DDBJ whole genome shotgun (WGS) entry which is preliminary data.</text>
</comment>
<evidence type="ECO:0000259" key="3">
    <source>
        <dbReference type="SMART" id="SM00078"/>
    </source>
</evidence>
<dbReference type="OrthoDB" id="10019596at2759"/>
<dbReference type="InterPro" id="IPR036438">
    <property type="entry name" value="Insulin-like_sf"/>
</dbReference>
<evidence type="ECO:0000313" key="5">
    <source>
        <dbReference type="Proteomes" id="UP001163046"/>
    </source>
</evidence>
<comment type="similarity">
    <text evidence="1">Belongs to the insulin family.</text>
</comment>
<dbReference type="GO" id="GO:0005576">
    <property type="term" value="C:extracellular region"/>
    <property type="evidence" value="ECO:0007669"/>
    <property type="project" value="InterPro"/>
</dbReference>
<keyword evidence="2" id="KW-0732">Signal</keyword>